<accession>A0A6A2YBI6</accession>
<feature type="region of interest" description="Disordered" evidence="1">
    <location>
        <begin position="214"/>
        <end position="240"/>
    </location>
</feature>
<sequence>MEMPNTGLIIASSYNRVVISLANGGNLGGCITIFPLWSSPPQSEPHGTIVIAHVNDNHYIKAALRKGCLLPMTHPLWITYKSDIASAWEYSYVSRQEEFREYYFHIPETFDLSKCKTTLLNLIGSYVARGRQTRGVSSTRNFPGTGTVRGRSEYVTERATVTGYGRMTRETFRCLLGTFRGWRSSAVPVENEEKQKGELESANEKCTKLVVDPGDRDNTEAQIVGDSVNDEKEEASSAAARPHLPSFLQLSTGDTSIPLDDRFGCLLEFIICSPS</sequence>
<dbReference type="EMBL" id="VEPZ02001553">
    <property type="protein sequence ID" value="KAE8668424.1"/>
    <property type="molecule type" value="Genomic_DNA"/>
</dbReference>
<keyword evidence="3" id="KW-1185">Reference proteome</keyword>
<dbReference type="Proteomes" id="UP000436088">
    <property type="component" value="Unassembled WGS sequence"/>
</dbReference>
<evidence type="ECO:0000256" key="1">
    <source>
        <dbReference type="SAM" id="MobiDB-lite"/>
    </source>
</evidence>
<evidence type="ECO:0000313" key="2">
    <source>
        <dbReference type="EMBL" id="KAE8668424.1"/>
    </source>
</evidence>
<gene>
    <name evidence="2" type="ORF">F3Y22_tig00112339pilonHSYRG00094</name>
</gene>
<proteinExistence type="predicted"/>
<name>A0A6A2YBI6_HIBSY</name>
<protein>
    <submittedName>
        <fullName evidence="2">Uncharacterized protein</fullName>
    </submittedName>
</protein>
<evidence type="ECO:0000313" key="3">
    <source>
        <dbReference type="Proteomes" id="UP000436088"/>
    </source>
</evidence>
<reference evidence="2" key="1">
    <citation type="submission" date="2019-09" db="EMBL/GenBank/DDBJ databases">
        <title>Draft genome information of white flower Hibiscus syriacus.</title>
        <authorList>
            <person name="Kim Y.-M."/>
        </authorList>
    </citation>
    <scope>NUCLEOTIDE SEQUENCE [LARGE SCALE GENOMIC DNA]</scope>
    <source>
        <strain evidence="2">YM2019G1</strain>
    </source>
</reference>
<comment type="caution">
    <text evidence="2">The sequence shown here is derived from an EMBL/GenBank/DDBJ whole genome shotgun (WGS) entry which is preliminary data.</text>
</comment>
<organism evidence="2 3">
    <name type="scientific">Hibiscus syriacus</name>
    <name type="common">Rose of Sharon</name>
    <dbReference type="NCBI Taxonomy" id="106335"/>
    <lineage>
        <taxon>Eukaryota</taxon>
        <taxon>Viridiplantae</taxon>
        <taxon>Streptophyta</taxon>
        <taxon>Embryophyta</taxon>
        <taxon>Tracheophyta</taxon>
        <taxon>Spermatophyta</taxon>
        <taxon>Magnoliopsida</taxon>
        <taxon>eudicotyledons</taxon>
        <taxon>Gunneridae</taxon>
        <taxon>Pentapetalae</taxon>
        <taxon>rosids</taxon>
        <taxon>malvids</taxon>
        <taxon>Malvales</taxon>
        <taxon>Malvaceae</taxon>
        <taxon>Malvoideae</taxon>
        <taxon>Hibiscus</taxon>
    </lineage>
</organism>
<dbReference type="AlphaFoldDB" id="A0A6A2YBI6"/>